<name>A0A9W6KI77_9ACTN</name>
<proteinExistence type="predicted"/>
<reference evidence="2" key="2">
    <citation type="submission" date="2023-01" db="EMBL/GenBank/DDBJ databases">
        <authorList>
            <person name="Sun Q."/>
            <person name="Evtushenko L."/>
        </authorList>
    </citation>
    <scope>NUCLEOTIDE SEQUENCE</scope>
    <source>
        <strain evidence="2">VKM Ac-1321</strain>
    </source>
</reference>
<dbReference type="RefSeq" id="WP_261958708.1">
    <property type="nucleotide sequence ID" value="NZ_BAAAXA010000001.1"/>
</dbReference>
<feature type="transmembrane region" description="Helical" evidence="1">
    <location>
        <begin position="206"/>
        <end position="225"/>
    </location>
</feature>
<keyword evidence="3" id="KW-1185">Reference proteome</keyword>
<reference evidence="2" key="1">
    <citation type="journal article" date="2014" name="Int. J. Syst. Evol. Microbiol.">
        <title>Complete genome sequence of Corynebacterium casei LMG S-19264T (=DSM 44701T), isolated from a smear-ripened cheese.</title>
        <authorList>
            <consortium name="US DOE Joint Genome Institute (JGI-PGF)"/>
            <person name="Walter F."/>
            <person name="Albersmeier A."/>
            <person name="Kalinowski J."/>
            <person name="Ruckert C."/>
        </authorList>
    </citation>
    <scope>NUCLEOTIDE SEQUENCE</scope>
    <source>
        <strain evidence="2">VKM Ac-1321</strain>
    </source>
</reference>
<evidence type="ECO:0000256" key="1">
    <source>
        <dbReference type="SAM" id="Phobius"/>
    </source>
</evidence>
<protein>
    <submittedName>
        <fullName evidence="2">ABC transporter permease</fullName>
    </submittedName>
</protein>
<dbReference type="Proteomes" id="UP001143480">
    <property type="component" value="Unassembled WGS sequence"/>
</dbReference>
<evidence type="ECO:0000313" key="2">
    <source>
        <dbReference type="EMBL" id="GLL00979.1"/>
    </source>
</evidence>
<evidence type="ECO:0000313" key="3">
    <source>
        <dbReference type="Proteomes" id="UP001143480"/>
    </source>
</evidence>
<accession>A0A9W6KI77</accession>
<organism evidence="2 3">
    <name type="scientific">Dactylosporangium matsuzakiense</name>
    <dbReference type="NCBI Taxonomy" id="53360"/>
    <lineage>
        <taxon>Bacteria</taxon>
        <taxon>Bacillati</taxon>
        <taxon>Actinomycetota</taxon>
        <taxon>Actinomycetes</taxon>
        <taxon>Micromonosporales</taxon>
        <taxon>Micromonosporaceae</taxon>
        <taxon>Dactylosporangium</taxon>
    </lineage>
</organism>
<feature type="transmembrane region" description="Helical" evidence="1">
    <location>
        <begin position="78"/>
        <end position="101"/>
    </location>
</feature>
<keyword evidence="1" id="KW-0472">Membrane</keyword>
<feature type="transmembrane region" description="Helical" evidence="1">
    <location>
        <begin position="259"/>
        <end position="281"/>
    </location>
</feature>
<comment type="caution">
    <text evidence="2">The sequence shown here is derived from an EMBL/GenBank/DDBJ whole genome shotgun (WGS) entry which is preliminary data.</text>
</comment>
<gene>
    <name evidence="2" type="ORF">GCM10017581_027200</name>
</gene>
<sequence>MSAVAGGGERAVAEGPVVPSGRHATVAVVRAVRAEWVKLWTTPGPGWLLAVTLVVTVGLGAAVVGVTRCGELGCGADVGRLVFSGVYLGQAPVAVLAVLVVSGEFSTALIRTTLAAMPGRGVVLAAKGIVLTGAVGVVGTGAVAGSLMIAAMVLPRHGFTAAAGLRDGLLGGGGLARAAGGTVAYLMLVSLLSLGVAAVVRDSGSAIGGVLGLLFVPPLVAQMVTNERVHRVLEQAAPMSAGLAVQATTGLRQMPIGPWAGLGVLAAWTGAALLTGAVLLWRRDT</sequence>
<feature type="transmembrane region" description="Helical" evidence="1">
    <location>
        <begin position="175"/>
        <end position="200"/>
    </location>
</feature>
<feature type="transmembrane region" description="Helical" evidence="1">
    <location>
        <begin position="46"/>
        <end position="66"/>
    </location>
</feature>
<dbReference type="EMBL" id="BSFP01000012">
    <property type="protein sequence ID" value="GLL00979.1"/>
    <property type="molecule type" value="Genomic_DNA"/>
</dbReference>
<keyword evidence="1" id="KW-1133">Transmembrane helix</keyword>
<dbReference type="AlphaFoldDB" id="A0A9W6KI77"/>
<feature type="transmembrane region" description="Helical" evidence="1">
    <location>
        <begin position="121"/>
        <end position="154"/>
    </location>
</feature>
<keyword evidence="1" id="KW-0812">Transmembrane</keyword>